<dbReference type="InterPro" id="IPR002044">
    <property type="entry name" value="CBM20"/>
</dbReference>
<dbReference type="Pfam" id="PF03009">
    <property type="entry name" value="GDPD"/>
    <property type="match status" value="1"/>
</dbReference>
<dbReference type="SMART" id="SM01065">
    <property type="entry name" value="CBM_2"/>
    <property type="match status" value="1"/>
</dbReference>
<protein>
    <recommendedName>
        <fullName evidence="7">Glycerophosphocholine phosphodiesterase GPCPD1</fullName>
    </recommendedName>
</protein>
<evidence type="ECO:0000313" key="5">
    <source>
        <dbReference type="EMBL" id="CAK8693293.1"/>
    </source>
</evidence>
<dbReference type="InterPro" id="IPR013783">
    <property type="entry name" value="Ig-like_fold"/>
</dbReference>
<dbReference type="EMBL" id="CAWYQH010000130">
    <property type="protein sequence ID" value="CAK8693293.1"/>
    <property type="molecule type" value="Genomic_DNA"/>
</dbReference>
<keyword evidence="6" id="KW-1185">Reference proteome</keyword>
<sequence length="579" mass="65867">MTKVHFHALLPARKLESNEVVGVVGDLAQLGSWSFDQALILTNREDGWVGTIEASQTRIRYRYFTCVVLPEALADKKLKVTCWEASAQSRLFTNSDQNDSIIKENAFESRFLEQSPLTKFTEVRVHLSSPKNAPFLKFNDTYVKTFRPDLDDVYVEPETSPGCANQRLSIITPYSHSKETVKSSMTIKVPFSSEVHATFQLETSNLETSYIKFNILSPKKCPLGVAILSMSCLNSSKGIVRLPLLDHRFMVIGELRVPYLCIKPCLHEMSMEASCLKSWDFPTMVHVGHRGSGNSFTSEKLGNVRENSIASFLQAGESGAAYVEFDVHLTRDGVPVVYHDLTTLIKPFQKDEGNTQLIELPVNALTLNDLKMLRCYHKSRHNSTRKLEFNEEDFRKCNEPFPTFEELFESVPIQTGFNIEIKWPTLDENHKYEDGMKHYFDANFFVDKILDVVCRCAKSRAIIFSSFDVDICSMVRRKQNHYPVIFLTNGDTKHYTPLLDLRESSNKMAIGAALAEGFVGINTLDKDVYSDRSIVRKTHEANLLFACYGDDITDRLDVIEEASVDIAIYDRIYERFPAK</sequence>
<evidence type="ECO:0000259" key="3">
    <source>
        <dbReference type="PROSITE" id="PS51166"/>
    </source>
</evidence>
<dbReference type="SUPFAM" id="SSF51695">
    <property type="entry name" value="PLC-like phosphodiesterases"/>
    <property type="match status" value="1"/>
</dbReference>
<keyword evidence="2" id="KW-0378">Hydrolase</keyword>
<dbReference type="PANTHER" id="PTHR22958">
    <property type="entry name" value="GLYCEROPHOSPHORYL DIESTER PHOSPHODIESTERASE"/>
    <property type="match status" value="1"/>
</dbReference>
<dbReference type="Pfam" id="PF25329">
    <property type="entry name" value="C2_GDE1"/>
    <property type="match status" value="1"/>
</dbReference>
<comment type="similarity">
    <text evidence="1">Belongs to the glycerophosphoryl diester phosphodiesterase family.</text>
</comment>
<reference evidence="5 6" key="1">
    <citation type="submission" date="2024-02" db="EMBL/GenBank/DDBJ databases">
        <authorList>
            <person name="Daric V."/>
            <person name="Darras S."/>
        </authorList>
    </citation>
    <scope>NUCLEOTIDE SEQUENCE [LARGE SCALE GENOMIC DNA]</scope>
</reference>
<proteinExistence type="inferred from homology"/>
<evidence type="ECO:0008006" key="7">
    <source>
        <dbReference type="Google" id="ProtNLM"/>
    </source>
</evidence>
<dbReference type="PANTHER" id="PTHR22958:SF1">
    <property type="entry name" value="GLYCEROPHOSPHOCHOLINE PHOSPHODIESTERASE GPCPD1"/>
    <property type="match status" value="1"/>
</dbReference>
<dbReference type="SUPFAM" id="SSF49452">
    <property type="entry name" value="Starch-binding domain-like"/>
    <property type="match status" value="1"/>
</dbReference>
<evidence type="ECO:0000256" key="1">
    <source>
        <dbReference type="ARBA" id="ARBA00007277"/>
    </source>
</evidence>
<dbReference type="PROSITE" id="PS51704">
    <property type="entry name" value="GP_PDE"/>
    <property type="match status" value="1"/>
</dbReference>
<dbReference type="InterPro" id="IPR051578">
    <property type="entry name" value="GDPD"/>
</dbReference>
<name>A0ABP0GNI8_CLALP</name>
<evidence type="ECO:0000259" key="4">
    <source>
        <dbReference type="PROSITE" id="PS51704"/>
    </source>
</evidence>
<dbReference type="InterPro" id="IPR017946">
    <property type="entry name" value="PLC-like_Pdiesterase_TIM-brl"/>
</dbReference>
<evidence type="ECO:0000313" key="6">
    <source>
        <dbReference type="Proteomes" id="UP001642483"/>
    </source>
</evidence>
<dbReference type="Gene3D" id="3.20.20.190">
    <property type="entry name" value="Phosphatidylinositol (PI) phosphodiesterase"/>
    <property type="match status" value="1"/>
</dbReference>
<dbReference type="PROSITE" id="PS50007">
    <property type="entry name" value="PIPLC_X_DOMAIN"/>
    <property type="match status" value="1"/>
</dbReference>
<organism evidence="5 6">
    <name type="scientific">Clavelina lepadiformis</name>
    <name type="common">Light-bulb sea squirt</name>
    <name type="synonym">Ascidia lepadiformis</name>
    <dbReference type="NCBI Taxonomy" id="159417"/>
    <lineage>
        <taxon>Eukaryota</taxon>
        <taxon>Metazoa</taxon>
        <taxon>Chordata</taxon>
        <taxon>Tunicata</taxon>
        <taxon>Ascidiacea</taxon>
        <taxon>Aplousobranchia</taxon>
        <taxon>Clavelinidae</taxon>
        <taxon>Clavelina</taxon>
    </lineage>
</organism>
<dbReference type="InterPro" id="IPR013784">
    <property type="entry name" value="Carb-bd-like_fold"/>
</dbReference>
<dbReference type="Proteomes" id="UP001642483">
    <property type="component" value="Unassembled WGS sequence"/>
</dbReference>
<accession>A0ABP0GNI8</accession>
<dbReference type="Gene3D" id="2.60.40.10">
    <property type="entry name" value="Immunoglobulins"/>
    <property type="match status" value="1"/>
</dbReference>
<dbReference type="InterPro" id="IPR057506">
    <property type="entry name" value="C2_GPCPD1"/>
</dbReference>
<evidence type="ECO:0000256" key="2">
    <source>
        <dbReference type="ARBA" id="ARBA00022801"/>
    </source>
</evidence>
<feature type="domain" description="CBM20" evidence="3">
    <location>
        <begin position="1"/>
        <end position="109"/>
    </location>
</feature>
<dbReference type="PROSITE" id="PS51166">
    <property type="entry name" value="CBM20"/>
    <property type="match status" value="1"/>
</dbReference>
<feature type="domain" description="GP-PDE" evidence="4">
    <location>
        <begin position="284"/>
        <end position="579"/>
    </location>
</feature>
<comment type="caution">
    <text evidence="5">The sequence shown here is derived from an EMBL/GenBank/DDBJ whole genome shotgun (WGS) entry which is preliminary data.</text>
</comment>
<dbReference type="Pfam" id="PF00686">
    <property type="entry name" value="CBM_20"/>
    <property type="match status" value="1"/>
</dbReference>
<gene>
    <name evidence="5" type="ORF">CVLEPA_LOCUS26591</name>
</gene>
<dbReference type="InterPro" id="IPR030395">
    <property type="entry name" value="GP_PDE_dom"/>
</dbReference>